<dbReference type="GO" id="GO:0005524">
    <property type="term" value="F:ATP binding"/>
    <property type="evidence" value="ECO:0007669"/>
    <property type="project" value="UniProtKB-UniRule"/>
</dbReference>
<keyword evidence="1" id="KW-0547">Nucleotide-binding</keyword>
<dbReference type="SUPFAM" id="SSF56059">
    <property type="entry name" value="Glutathione synthetase ATP-binding domain-like"/>
    <property type="match status" value="1"/>
</dbReference>
<comment type="caution">
    <text evidence="3">The sequence shown here is derived from an EMBL/GenBank/DDBJ whole genome shotgun (WGS) entry which is preliminary data.</text>
</comment>
<keyword evidence="4" id="KW-1185">Reference proteome</keyword>
<dbReference type="Pfam" id="PF18604">
    <property type="entry name" value="PreAtp-grasp"/>
    <property type="match status" value="1"/>
</dbReference>
<evidence type="ECO:0000313" key="4">
    <source>
        <dbReference type="Proteomes" id="UP000619479"/>
    </source>
</evidence>
<evidence type="ECO:0000313" key="3">
    <source>
        <dbReference type="EMBL" id="GID70492.1"/>
    </source>
</evidence>
<dbReference type="InterPro" id="IPR040754">
    <property type="entry name" value="PreAtp-grasp"/>
</dbReference>
<dbReference type="Pfam" id="PF02786">
    <property type="entry name" value="CPSase_L_D2"/>
    <property type="match status" value="1"/>
</dbReference>
<sequence length="462" mass="49408">MLTHALRTTLTGRPDAPLVLLGNFEVEEQWATGEQGLPTVSMPASKAIVHRMDEFALLLAGPGDSVVLKTAPDPGYLAYLRELGLASATVLTPAGQEPHRTVTGDALADPSLGAELARAAAAGAWLWPHGVSAMEERLAAVAGIPLAGPPERVCKAVNSKIYSRLVADDTGVPQPAGLVCRDIDEWDAACELATTWLADGRPVVVKDAFGVSGKGILVVRAPDRLASLRRLIARRADRSGRRELSLVVEEWLPKQTDLNYQFTVGRDGSVHWDFVREALTSNGVHKGHRMPAGLTQAQVGELMATATALGSRLGRDGFYGVVGVDALTCVDGRLYPMIEINARNNMSTYQERLRVTLVPAGHTALATQYPLRLAEPVTFDRLRELLDGLLLAPGGARGAVINNFATVNAGASTRRGELFDGRLYAVVVAETTERIAELDRAIGERLGTWDGRAAQVPATSAR</sequence>
<dbReference type="PROSITE" id="PS50975">
    <property type="entry name" value="ATP_GRASP"/>
    <property type="match status" value="1"/>
</dbReference>
<keyword evidence="1" id="KW-0067">ATP-binding</keyword>
<protein>
    <submittedName>
        <fullName evidence="3">Phosphoribosylglycinamide formyltransferase 2</fullName>
    </submittedName>
</protein>
<dbReference type="AlphaFoldDB" id="A0A919M946"/>
<dbReference type="InterPro" id="IPR005479">
    <property type="entry name" value="CPAse_ATP-bd"/>
</dbReference>
<dbReference type="Proteomes" id="UP000619479">
    <property type="component" value="Unassembled WGS sequence"/>
</dbReference>
<evidence type="ECO:0000256" key="1">
    <source>
        <dbReference type="PROSITE-ProRule" id="PRU00409"/>
    </source>
</evidence>
<feature type="domain" description="ATP-grasp" evidence="2">
    <location>
        <begin position="164"/>
        <end position="366"/>
    </location>
</feature>
<dbReference type="InterPro" id="IPR011761">
    <property type="entry name" value="ATP-grasp"/>
</dbReference>
<reference evidence="3" key="1">
    <citation type="submission" date="2021-01" db="EMBL/GenBank/DDBJ databases">
        <title>Whole genome shotgun sequence of Actinoplanes cyaneus NBRC 14990.</title>
        <authorList>
            <person name="Komaki H."/>
            <person name="Tamura T."/>
        </authorList>
    </citation>
    <scope>NUCLEOTIDE SEQUENCE</scope>
    <source>
        <strain evidence="3">NBRC 14990</strain>
    </source>
</reference>
<dbReference type="Gene3D" id="3.30.470.20">
    <property type="entry name" value="ATP-grasp fold, B domain"/>
    <property type="match status" value="1"/>
</dbReference>
<name>A0A919M946_9ACTN</name>
<organism evidence="3 4">
    <name type="scientific">Actinoplanes cyaneus</name>
    <dbReference type="NCBI Taxonomy" id="52696"/>
    <lineage>
        <taxon>Bacteria</taxon>
        <taxon>Bacillati</taxon>
        <taxon>Actinomycetota</taxon>
        <taxon>Actinomycetes</taxon>
        <taxon>Micromonosporales</taxon>
        <taxon>Micromonosporaceae</taxon>
        <taxon>Actinoplanes</taxon>
    </lineage>
</organism>
<dbReference type="RefSeq" id="WP_203754382.1">
    <property type="nucleotide sequence ID" value="NZ_BAAAUC010000014.1"/>
</dbReference>
<proteinExistence type="predicted"/>
<dbReference type="EMBL" id="BOMH01000075">
    <property type="protein sequence ID" value="GID70492.1"/>
    <property type="molecule type" value="Genomic_DNA"/>
</dbReference>
<gene>
    <name evidence="3" type="ORF">Acy02nite_83730</name>
</gene>
<accession>A0A919M946</accession>
<dbReference type="GO" id="GO:0046872">
    <property type="term" value="F:metal ion binding"/>
    <property type="evidence" value="ECO:0007669"/>
    <property type="project" value="InterPro"/>
</dbReference>
<evidence type="ECO:0000259" key="2">
    <source>
        <dbReference type="PROSITE" id="PS50975"/>
    </source>
</evidence>